<dbReference type="KEGG" id="ahb:bsdtb5_10230"/>
<evidence type="ECO:0000256" key="3">
    <source>
        <dbReference type="SAM" id="Coils"/>
    </source>
</evidence>
<dbReference type="Proteomes" id="UP000595897">
    <property type="component" value="Chromosome"/>
</dbReference>
<dbReference type="InterPro" id="IPR050465">
    <property type="entry name" value="UPF0194_transport"/>
</dbReference>
<organism evidence="4 5">
    <name type="scientific">Anaeromicropila herbilytica</name>
    <dbReference type="NCBI Taxonomy" id="2785025"/>
    <lineage>
        <taxon>Bacteria</taxon>
        <taxon>Bacillati</taxon>
        <taxon>Bacillota</taxon>
        <taxon>Clostridia</taxon>
        <taxon>Lachnospirales</taxon>
        <taxon>Lachnospiraceae</taxon>
        <taxon>Anaeromicropila</taxon>
    </lineage>
</organism>
<sequence>MEKKIKKILVGFFIIMVVLTMVSRAAASILVAKVQVDHVRKNNLTYTLTGSGEVKGNSKKYIELKAGYKVGSVKAKVGTNVKKGELLFQYDVKSIVDKKKNLEDEYKKLELQYEKASLLTDNGDGADQVMTAELAVENAKDDIKNAENEIKDIKSTVLKNKKKQYKELESEVDDLKDSKSEALITASRNILDANEGLEELNKPKTKLEKALEDYKFAVQSKKEDSITESCNQLYDLYYGGTYEEHRQKVGDVKKSIDRAKEDLDDIKVKWDRTINPWDQLSTEESTVRAYNEQISQRDSEIKNAKRAITDAEDTYNNLTKNDNQLDKLIQDYRAQIERNNVQDYTYVALYQMLYKKFNIDDDKATNQQEKIDRVKEDKQNITLSWDKKIRQAEKKSEELEKDILDIESGTYDYTDDLKEAKARLLEAKRTLKSAKLQVLTGEKTESIQSNNRNVEIDSANLEKAGIQIDLDKKLEEIKKINDLINNKGEVRSSVSGVILKSDIRKGLMLTGSEQYVIALKGFELSMTKDKKDMKQFAVGDEISITSASDEEPIISNIERIQKPDQEGKVTFTALLPKGNYSIGSSMDYSIGKESKEYSMCVPINAIRQNSNGAYVLVIRDISSVLGKEQVAFAVSVNLISQDSKTAAVEGTLLNDDQIIVSSNKNIAEGDRVHVDEAE</sequence>
<evidence type="ECO:0000313" key="5">
    <source>
        <dbReference type="Proteomes" id="UP000595897"/>
    </source>
</evidence>
<gene>
    <name evidence="4" type="ORF">bsdtb5_10230</name>
</gene>
<evidence type="ECO:0000313" key="4">
    <source>
        <dbReference type="EMBL" id="BCN29728.1"/>
    </source>
</evidence>
<dbReference type="GO" id="GO:0030313">
    <property type="term" value="C:cell envelope"/>
    <property type="evidence" value="ECO:0007669"/>
    <property type="project" value="UniProtKB-SubCell"/>
</dbReference>
<feature type="coiled-coil region" evidence="3">
    <location>
        <begin position="92"/>
        <end position="185"/>
    </location>
</feature>
<dbReference type="PANTHER" id="PTHR32347:SF14">
    <property type="entry name" value="EFFLUX SYSTEM COMPONENT YKNX-RELATED"/>
    <property type="match status" value="1"/>
</dbReference>
<keyword evidence="2 3" id="KW-0175">Coiled coil</keyword>
<feature type="coiled-coil region" evidence="3">
    <location>
        <begin position="287"/>
        <end position="335"/>
    </location>
</feature>
<dbReference type="AlphaFoldDB" id="A0A7R7EJ57"/>
<evidence type="ECO:0000256" key="2">
    <source>
        <dbReference type="ARBA" id="ARBA00023054"/>
    </source>
</evidence>
<proteinExistence type="predicted"/>
<dbReference type="RefSeq" id="WP_271714992.1">
    <property type="nucleotide sequence ID" value="NZ_AP024169.1"/>
</dbReference>
<keyword evidence="5" id="KW-1185">Reference proteome</keyword>
<dbReference type="PANTHER" id="PTHR32347">
    <property type="entry name" value="EFFLUX SYSTEM COMPONENT YKNX-RELATED"/>
    <property type="match status" value="1"/>
</dbReference>
<accession>A0A7R7EJ57</accession>
<dbReference type="EMBL" id="AP024169">
    <property type="protein sequence ID" value="BCN29728.1"/>
    <property type="molecule type" value="Genomic_DNA"/>
</dbReference>
<comment type="subcellular location">
    <subcellularLocation>
        <location evidence="1">Cell envelope</location>
    </subcellularLocation>
</comment>
<reference evidence="4 5" key="1">
    <citation type="submission" date="2020-11" db="EMBL/GenBank/DDBJ databases">
        <title>Draft genome sequencing of a Lachnospiraceae strain isolated from anoxic soil subjected to BSD treatment.</title>
        <authorList>
            <person name="Uek A."/>
            <person name="Tonouchi A."/>
        </authorList>
    </citation>
    <scope>NUCLEOTIDE SEQUENCE [LARGE SCALE GENOMIC DNA]</scope>
    <source>
        <strain evidence="4 5">TB5</strain>
    </source>
</reference>
<protein>
    <submittedName>
        <fullName evidence="4">Uncharacterized protein</fullName>
    </submittedName>
</protein>
<dbReference type="Gene3D" id="2.40.420.20">
    <property type="match status" value="1"/>
</dbReference>
<name>A0A7R7EJ57_9FIRM</name>
<evidence type="ECO:0000256" key="1">
    <source>
        <dbReference type="ARBA" id="ARBA00004196"/>
    </source>
</evidence>
<feature type="coiled-coil region" evidence="3">
    <location>
        <begin position="382"/>
        <end position="437"/>
    </location>
</feature>